<organism evidence="1">
    <name type="scientific">Amphimedon queenslandica</name>
    <name type="common">Sponge</name>
    <dbReference type="NCBI Taxonomy" id="400682"/>
    <lineage>
        <taxon>Eukaryota</taxon>
        <taxon>Metazoa</taxon>
        <taxon>Porifera</taxon>
        <taxon>Demospongiae</taxon>
        <taxon>Heteroscleromorpha</taxon>
        <taxon>Haplosclerida</taxon>
        <taxon>Niphatidae</taxon>
        <taxon>Amphimedon</taxon>
    </lineage>
</organism>
<proteinExistence type="predicted"/>
<dbReference type="OrthoDB" id="4951847at2759"/>
<reference evidence="1" key="1">
    <citation type="submission" date="2017-05" db="UniProtKB">
        <authorList>
            <consortium name="EnsemblMetazoa"/>
        </authorList>
    </citation>
    <scope>IDENTIFICATION</scope>
</reference>
<accession>A0A1X7UAK8</accession>
<evidence type="ECO:0000313" key="1">
    <source>
        <dbReference type="EnsemblMetazoa" id="Aqu2.1.24688_001"/>
    </source>
</evidence>
<sequence length="95" mass="10832">MKDVEPRFKNASRRSVNTKISALATQTRSHFLKELAAIAKHGLQPSVTLDFWTGRDSQSFMGFIIYYVCDKQLKHTLLCFKEVPSPHTSDNIVSF</sequence>
<name>A0A1X7UAK8_AMPQE</name>
<dbReference type="AlphaFoldDB" id="A0A1X7UAK8"/>
<dbReference type="InParanoid" id="A0A1X7UAK8"/>
<protein>
    <submittedName>
        <fullName evidence="1">Uncharacterized protein</fullName>
    </submittedName>
</protein>
<dbReference type="EnsemblMetazoa" id="Aqu2.1.24688_001">
    <property type="protein sequence ID" value="Aqu2.1.24688_001"/>
    <property type="gene ID" value="Aqu2.1.24688"/>
</dbReference>